<keyword evidence="1" id="KW-1185">Reference proteome</keyword>
<evidence type="ECO:0000313" key="1">
    <source>
        <dbReference type="Proteomes" id="UP000095283"/>
    </source>
</evidence>
<name>A0A1I7WBR9_HETBA</name>
<reference evidence="2" key="1">
    <citation type="submission" date="2016-11" db="UniProtKB">
        <authorList>
            <consortium name="WormBaseParasite"/>
        </authorList>
    </citation>
    <scope>IDENTIFICATION</scope>
</reference>
<accession>A0A1I7WBR9</accession>
<dbReference type="WBParaSite" id="Hba_02153">
    <property type="protein sequence ID" value="Hba_02153"/>
    <property type="gene ID" value="Hba_02153"/>
</dbReference>
<proteinExistence type="predicted"/>
<evidence type="ECO:0000313" key="2">
    <source>
        <dbReference type="WBParaSite" id="Hba_02153"/>
    </source>
</evidence>
<protein>
    <submittedName>
        <fullName evidence="2">Uncharacterized protein</fullName>
    </submittedName>
</protein>
<sequence length="57" mass="6370">MKRIPRSPPEVNLKTTISAVLSLQNHHAMLPAKFLYESILDMHVTPSTTRDPALSTN</sequence>
<dbReference type="AlphaFoldDB" id="A0A1I7WBR9"/>
<organism evidence="1 2">
    <name type="scientific">Heterorhabditis bacteriophora</name>
    <name type="common">Entomopathogenic nematode worm</name>
    <dbReference type="NCBI Taxonomy" id="37862"/>
    <lineage>
        <taxon>Eukaryota</taxon>
        <taxon>Metazoa</taxon>
        <taxon>Ecdysozoa</taxon>
        <taxon>Nematoda</taxon>
        <taxon>Chromadorea</taxon>
        <taxon>Rhabditida</taxon>
        <taxon>Rhabditina</taxon>
        <taxon>Rhabditomorpha</taxon>
        <taxon>Strongyloidea</taxon>
        <taxon>Heterorhabditidae</taxon>
        <taxon>Heterorhabditis</taxon>
    </lineage>
</organism>
<dbReference type="Proteomes" id="UP000095283">
    <property type="component" value="Unplaced"/>
</dbReference>